<feature type="region of interest" description="Disordered" evidence="1">
    <location>
        <begin position="1"/>
        <end position="20"/>
    </location>
</feature>
<comment type="caution">
    <text evidence="2">The sequence shown here is derived from an EMBL/GenBank/DDBJ whole genome shotgun (WGS) entry which is preliminary data.</text>
</comment>
<dbReference type="AlphaFoldDB" id="A0A7K3WV49"/>
<sequence length="258" mass="29306">MQDDEDSGNENPTSTPREDMEEMLAHYQSYIIEPGDEDLPNYKPQKIQTAEAIADRITVLTNLEFAYNTNDPERWGPMILEMKNTCWFIASPAEQEIMQDQGFSVDSYDMAILYKQILYALLWALNEYDDLNLAPVNMHKVFPRLKEIAANPEKFKQTITVRPADQILQALADTFKVYMESKLSFDAGNEEGNMGWLVLSSTGSLVALLWLIDNSEWDDILCSLFEQAFLESTVERKDEDGDDSGSTMRVLGGDGNED</sequence>
<evidence type="ECO:0000313" key="3">
    <source>
        <dbReference type="Proteomes" id="UP000486602"/>
    </source>
</evidence>
<accession>A0A7K3WV49</accession>
<protein>
    <submittedName>
        <fullName evidence="2">DUF4272 domain-containing protein</fullName>
    </submittedName>
</protein>
<dbReference type="InterPro" id="IPR025368">
    <property type="entry name" value="DUF4272"/>
</dbReference>
<reference evidence="2 3" key="1">
    <citation type="submission" date="2020-02" db="EMBL/GenBank/DDBJ databases">
        <title>Out from the shadows clarifying the taxonomy of the family Cryomorphaceae and related taxa by utilizing the GTDB taxonomic framework.</title>
        <authorList>
            <person name="Bowman J.P."/>
        </authorList>
    </citation>
    <scope>NUCLEOTIDE SEQUENCE [LARGE SCALE GENOMIC DNA]</scope>
    <source>
        <strain evidence="2 3">QSSC 1-22</strain>
    </source>
</reference>
<dbReference type="EMBL" id="JAAGVY010000050">
    <property type="protein sequence ID" value="NEN25374.1"/>
    <property type="molecule type" value="Genomic_DNA"/>
</dbReference>
<name>A0A7K3WV49_9FLAO</name>
<evidence type="ECO:0000313" key="2">
    <source>
        <dbReference type="EMBL" id="NEN25374.1"/>
    </source>
</evidence>
<evidence type="ECO:0000256" key="1">
    <source>
        <dbReference type="SAM" id="MobiDB-lite"/>
    </source>
</evidence>
<organism evidence="2 3">
    <name type="scientific">Cryomorpha ignava</name>
    <dbReference type="NCBI Taxonomy" id="101383"/>
    <lineage>
        <taxon>Bacteria</taxon>
        <taxon>Pseudomonadati</taxon>
        <taxon>Bacteroidota</taxon>
        <taxon>Flavobacteriia</taxon>
        <taxon>Flavobacteriales</taxon>
        <taxon>Cryomorphaceae</taxon>
        <taxon>Cryomorpha</taxon>
    </lineage>
</organism>
<dbReference type="RefSeq" id="WP_163286831.1">
    <property type="nucleotide sequence ID" value="NZ_JAAGVY010000050.1"/>
</dbReference>
<dbReference type="Proteomes" id="UP000486602">
    <property type="component" value="Unassembled WGS sequence"/>
</dbReference>
<keyword evidence="3" id="KW-1185">Reference proteome</keyword>
<proteinExistence type="predicted"/>
<gene>
    <name evidence="2" type="ORF">G3O08_17905</name>
</gene>
<feature type="region of interest" description="Disordered" evidence="1">
    <location>
        <begin position="235"/>
        <end position="258"/>
    </location>
</feature>
<dbReference type="Pfam" id="PF14094">
    <property type="entry name" value="DUF4272"/>
    <property type="match status" value="1"/>
</dbReference>